<feature type="transmembrane region" description="Helical" evidence="1">
    <location>
        <begin position="88"/>
        <end position="110"/>
    </location>
</feature>
<protein>
    <submittedName>
        <fullName evidence="3">Uncharacterized protein</fullName>
    </submittedName>
</protein>
<dbReference type="EMBL" id="BLMI01000065">
    <property type="protein sequence ID" value="GFI40596.1"/>
    <property type="molecule type" value="Genomic_DNA"/>
</dbReference>
<keyword evidence="4" id="KW-1185">Reference proteome</keyword>
<keyword evidence="1" id="KW-0472">Membrane</keyword>
<keyword evidence="1" id="KW-0812">Transmembrane</keyword>
<feature type="transmembrane region" description="Helical" evidence="1">
    <location>
        <begin position="33"/>
        <end position="56"/>
    </location>
</feature>
<dbReference type="GeneID" id="78289552"/>
<dbReference type="Proteomes" id="UP000490821">
    <property type="component" value="Unassembled WGS sequence"/>
</dbReference>
<accession>A0A1I0HPY9</accession>
<name>A0A1I0HPY9_9FIRM</name>
<evidence type="ECO:0000313" key="4">
    <source>
        <dbReference type="Proteomes" id="UP000198558"/>
    </source>
</evidence>
<proteinExistence type="predicted"/>
<reference evidence="2 5" key="3">
    <citation type="journal article" date="2020" name="Microbiome">
        <title>Single-cell genomics of uncultured bacteria reveals dietary fiber responders in the mouse gut microbiota.</title>
        <authorList>
            <person name="Chijiiwa R."/>
            <person name="Hosokawa M."/>
            <person name="Kogawa M."/>
            <person name="Nishikawa Y."/>
            <person name="Ide K."/>
            <person name="Sakanashi C."/>
            <person name="Takahashi K."/>
            <person name="Takeyama H."/>
        </authorList>
    </citation>
    <scope>NUCLEOTIDE SEQUENCE [LARGE SCALE GENOMIC DNA]</scope>
    <source>
        <strain evidence="2">IMSAGC_017</strain>
    </source>
</reference>
<sequence length="155" mass="17497">MSFQDRYSEYKQRKEARDFFNKNNNEKVCSKDYVIAFGAGTGVSIVLGFIMEWVTFKIGFNFSYFTILVGVLQATAIKKVLRKSGVQLAIISVVTYLLGVIVAQTLYAAISLPYFSIGLFFEVFKTYFKFMIVGDFLDTIIYLLGAAAAYMALKD</sequence>
<dbReference type="EMBL" id="FOIN01000057">
    <property type="protein sequence ID" value="SET86066.1"/>
    <property type="molecule type" value="Genomic_DNA"/>
</dbReference>
<evidence type="ECO:0000313" key="2">
    <source>
        <dbReference type="EMBL" id="GFI40596.1"/>
    </source>
</evidence>
<organism evidence="3 4">
    <name type="scientific">Thomasclavelia cocleata</name>
    <dbReference type="NCBI Taxonomy" id="69824"/>
    <lineage>
        <taxon>Bacteria</taxon>
        <taxon>Bacillati</taxon>
        <taxon>Bacillota</taxon>
        <taxon>Erysipelotrichia</taxon>
        <taxon>Erysipelotrichales</taxon>
        <taxon>Coprobacillaceae</taxon>
        <taxon>Thomasclavelia</taxon>
    </lineage>
</organism>
<dbReference type="AlphaFoldDB" id="A0A1I0HPY9"/>
<feature type="transmembrane region" description="Helical" evidence="1">
    <location>
        <begin position="130"/>
        <end position="153"/>
    </location>
</feature>
<reference evidence="3" key="2">
    <citation type="submission" date="2016-10" db="EMBL/GenBank/DDBJ databases">
        <authorList>
            <person name="de Groot N.N."/>
        </authorList>
    </citation>
    <scope>NUCLEOTIDE SEQUENCE [LARGE SCALE GENOMIC DNA]</scope>
    <source>
        <strain evidence="3">DSM 1551</strain>
    </source>
</reference>
<dbReference type="Proteomes" id="UP000198558">
    <property type="component" value="Unassembled WGS sequence"/>
</dbReference>
<dbReference type="RefSeq" id="WP_228762322.1">
    <property type="nucleotide sequence ID" value="NZ_BLMI01000065.1"/>
</dbReference>
<evidence type="ECO:0000256" key="1">
    <source>
        <dbReference type="SAM" id="Phobius"/>
    </source>
</evidence>
<reference evidence="4" key="1">
    <citation type="submission" date="2016-10" db="EMBL/GenBank/DDBJ databases">
        <authorList>
            <person name="Varghese N."/>
            <person name="Submissions S."/>
        </authorList>
    </citation>
    <scope>NUCLEOTIDE SEQUENCE [LARGE SCALE GENOMIC DNA]</scope>
    <source>
        <strain evidence="4">DSM 1551</strain>
    </source>
</reference>
<gene>
    <name evidence="2" type="ORF">IMSAGC017_00631</name>
    <name evidence="3" type="ORF">SAMN04489758_1579</name>
</gene>
<keyword evidence="1" id="KW-1133">Transmembrane helix</keyword>
<feature type="transmembrane region" description="Helical" evidence="1">
    <location>
        <begin position="62"/>
        <end position="81"/>
    </location>
</feature>
<evidence type="ECO:0000313" key="3">
    <source>
        <dbReference type="EMBL" id="SET86066.1"/>
    </source>
</evidence>
<evidence type="ECO:0000313" key="5">
    <source>
        <dbReference type="Proteomes" id="UP000490821"/>
    </source>
</evidence>